<dbReference type="SUPFAM" id="SSF53756">
    <property type="entry name" value="UDP-Glycosyltransferase/glycogen phosphorylase"/>
    <property type="match status" value="2"/>
</dbReference>
<reference evidence="3 4" key="1">
    <citation type="submission" date="2018-06" db="EMBL/GenBank/DDBJ databases">
        <title>Genomic Encyclopedia of Type Strains, Phase III (KMG-III): the genomes of soil and plant-associated and newly described type strains.</title>
        <authorList>
            <person name="Whitman W."/>
        </authorList>
    </citation>
    <scope>NUCLEOTIDE SEQUENCE [LARGE SCALE GENOMIC DNA]</scope>
    <source>
        <strain evidence="3 4">CGMCC 1.12504</strain>
    </source>
</reference>
<evidence type="ECO:0000313" key="3">
    <source>
        <dbReference type="EMBL" id="RAR49794.1"/>
    </source>
</evidence>
<dbReference type="GO" id="GO:0005829">
    <property type="term" value="C:cytosol"/>
    <property type="evidence" value="ECO:0007669"/>
    <property type="project" value="TreeGrafter"/>
</dbReference>
<evidence type="ECO:0000256" key="2">
    <source>
        <dbReference type="ARBA" id="ARBA00022679"/>
    </source>
</evidence>
<dbReference type="InterPro" id="IPR051199">
    <property type="entry name" value="LPS_LOS_Heptosyltrfase"/>
</dbReference>
<dbReference type="CDD" id="cd03789">
    <property type="entry name" value="GT9_LPS_heptosyltransferase"/>
    <property type="match status" value="1"/>
</dbReference>
<protein>
    <submittedName>
        <fullName evidence="3">ADP-heptose:LPS heptosyltransferase</fullName>
    </submittedName>
</protein>
<comment type="caution">
    <text evidence="3">The sequence shown here is derived from an EMBL/GenBank/DDBJ whole genome shotgun (WGS) entry which is preliminary data.</text>
</comment>
<dbReference type="Proteomes" id="UP000249518">
    <property type="component" value="Unassembled WGS sequence"/>
</dbReference>
<evidence type="ECO:0000313" key="4">
    <source>
        <dbReference type="Proteomes" id="UP000249518"/>
    </source>
</evidence>
<name>A0A328X0S0_9FLAO</name>
<keyword evidence="4" id="KW-1185">Reference proteome</keyword>
<proteinExistence type="predicted"/>
<sequence length="687" mass="79366">MKKILFLHDTDTSLKRGAELTITQLVALGNQLGYFVEVDLLTDFEVTKSRIQQSDLIVLNNTSRCRFEKKLLHYLVDKKVNYIKIEFDYNFCIRRNILCTVDRGIRNCCDNEKYHLYHQVFGNAKLNAFQSPKHFEDHFAFYGESVANKIVMPPTVEVDNLHISDRKNETVIPFFGDLSYLKGGEALLDYAIENPQFTFQVYGKNELRRELPSNVILNDYIPNEEVLQILGQSKYFFCKPVWPEPSGRLAAEAFLSGCQMITNDRVGTWSFDFYPNDKERAKQEMKETPQLFWDNVIRILNQNESENVSDLGHVLVYKSYGGLGDIFFCLPSLINLKEVSKSVSFAVHPRLVSFFTRYFKEIAIVDEEKIKEKEFDFDKIIELGNYPAFRGYDWPNAVKYSTHKKVKQHSIQHHIDGLAKFHKNYSNENKGYPYFERDTDYENPYYTVHPGAGFLLKIWPTESYAKLIEELHHLFPKLKCKIILGKEDPNPADFFTKEMPHIEYVTGGLDDIGKAMESAFFHIGNDAGITHVAGAFNVPTVGIYGPTGPGSWGSFAKFNEIIWGKKGNCELRCNYDVIINCPDRVCLSSTTVPRVLNALYSLLQKAYEEIAFDLKVNPLLEVDFSEKDCLLKINQNELLIEYRDLSMKNSVEEILKGNFKENYSEEEESLIHVFIEQKVLFCIPEFK</sequence>
<dbReference type="Gene3D" id="3.40.50.2000">
    <property type="entry name" value="Glycogen Phosphorylase B"/>
    <property type="match status" value="2"/>
</dbReference>
<dbReference type="EMBL" id="QLSV01000003">
    <property type="protein sequence ID" value="RAR49794.1"/>
    <property type="molecule type" value="Genomic_DNA"/>
</dbReference>
<dbReference type="Pfam" id="PF01075">
    <property type="entry name" value="Glyco_transf_9"/>
    <property type="match status" value="1"/>
</dbReference>
<gene>
    <name evidence="3" type="ORF">B0I10_103215</name>
</gene>
<dbReference type="PANTHER" id="PTHR30160">
    <property type="entry name" value="TETRAACYLDISACCHARIDE 4'-KINASE-RELATED"/>
    <property type="match status" value="1"/>
</dbReference>
<dbReference type="OrthoDB" id="9797795at2"/>
<dbReference type="GO" id="GO:0008713">
    <property type="term" value="F:ADP-heptose-lipopolysaccharide heptosyltransferase activity"/>
    <property type="evidence" value="ECO:0007669"/>
    <property type="project" value="TreeGrafter"/>
</dbReference>
<keyword evidence="2 3" id="KW-0808">Transferase</keyword>
<dbReference type="GO" id="GO:0009244">
    <property type="term" value="P:lipopolysaccharide core region biosynthetic process"/>
    <property type="evidence" value="ECO:0007669"/>
    <property type="project" value="TreeGrafter"/>
</dbReference>
<organism evidence="3 4">
    <name type="scientific">Flavobacterium lacus</name>
    <dbReference type="NCBI Taxonomy" id="1353778"/>
    <lineage>
        <taxon>Bacteria</taxon>
        <taxon>Pseudomonadati</taxon>
        <taxon>Bacteroidota</taxon>
        <taxon>Flavobacteriia</taxon>
        <taxon>Flavobacteriales</taxon>
        <taxon>Flavobacteriaceae</taxon>
        <taxon>Flavobacterium</taxon>
    </lineage>
</organism>
<keyword evidence="1" id="KW-0328">Glycosyltransferase</keyword>
<evidence type="ECO:0000256" key="1">
    <source>
        <dbReference type="ARBA" id="ARBA00022676"/>
    </source>
</evidence>
<dbReference type="InterPro" id="IPR002201">
    <property type="entry name" value="Glyco_trans_9"/>
</dbReference>
<accession>A0A328X0S0</accession>
<dbReference type="RefSeq" id="WP_112085231.1">
    <property type="nucleotide sequence ID" value="NZ_QLSV01000003.1"/>
</dbReference>
<dbReference type="AlphaFoldDB" id="A0A328X0S0"/>